<evidence type="ECO:0000313" key="4">
    <source>
        <dbReference type="EMBL" id="CAF1586079.1"/>
    </source>
</evidence>
<feature type="coiled-coil region" evidence="1">
    <location>
        <begin position="58"/>
        <end position="85"/>
    </location>
</feature>
<evidence type="ECO:0000313" key="6">
    <source>
        <dbReference type="Proteomes" id="UP000663829"/>
    </source>
</evidence>
<dbReference type="AlphaFoldDB" id="A0A815ZR25"/>
<dbReference type="EMBL" id="CAJNOQ010032643">
    <property type="protein sequence ID" value="CAF1586079.1"/>
    <property type="molecule type" value="Genomic_DNA"/>
</dbReference>
<comment type="caution">
    <text evidence="4">The sequence shown here is derived from an EMBL/GenBank/DDBJ whole genome shotgun (WGS) entry which is preliminary data.</text>
</comment>
<reference evidence="4" key="1">
    <citation type="submission" date="2021-02" db="EMBL/GenBank/DDBJ databases">
        <authorList>
            <person name="Nowell W R."/>
        </authorList>
    </citation>
    <scope>NUCLEOTIDE SEQUENCE</scope>
</reference>
<dbReference type="OrthoDB" id="10066001at2759"/>
<dbReference type="PROSITE" id="PS00028">
    <property type="entry name" value="ZINC_FINGER_C2H2_1"/>
    <property type="match status" value="1"/>
</dbReference>
<dbReference type="InterPro" id="IPR013087">
    <property type="entry name" value="Znf_C2H2_type"/>
</dbReference>
<gene>
    <name evidence="4" type="ORF">GPM918_LOCUS41424</name>
    <name evidence="5" type="ORF">SRO942_LOCUS42471</name>
</gene>
<evidence type="ECO:0000256" key="2">
    <source>
        <dbReference type="SAM" id="MobiDB-lite"/>
    </source>
</evidence>
<organism evidence="4 6">
    <name type="scientific">Didymodactylos carnosus</name>
    <dbReference type="NCBI Taxonomy" id="1234261"/>
    <lineage>
        <taxon>Eukaryota</taxon>
        <taxon>Metazoa</taxon>
        <taxon>Spiralia</taxon>
        <taxon>Gnathifera</taxon>
        <taxon>Rotifera</taxon>
        <taxon>Eurotatoria</taxon>
        <taxon>Bdelloidea</taxon>
        <taxon>Philodinida</taxon>
        <taxon>Philodinidae</taxon>
        <taxon>Didymodactylos</taxon>
    </lineage>
</organism>
<feature type="domain" description="C2H2-type" evidence="3">
    <location>
        <begin position="306"/>
        <end position="330"/>
    </location>
</feature>
<dbReference type="EMBL" id="CAJOBC010098692">
    <property type="protein sequence ID" value="CAF4455733.1"/>
    <property type="molecule type" value="Genomic_DNA"/>
</dbReference>
<dbReference type="PANTHER" id="PTHR33845">
    <property type="entry name" value="C2H2-TYPE DOMAIN-CONTAINING PROTEIN"/>
    <property type="match status" value="1"/>
</dbReference>
<proteinExistence type="predicted"/>
<sequence>MMYKHKLCCELINAWKSHQLRSINQDLCRQQVIQGLSNTNIFVNLDWGMNWRIGVVTRKQNIEENKEEENELDDQSNNKSNVSHQFENTVFVHMFDHCTQDSKTVTAIIQDILKRTKSNDPQIKEAYIRLDNAGCYHCAQTLISLSQISKATGACDRFAAVIISRIRRYLNAKHNITTAEEFVHACCSYGGVNDVQVIESRLIVTNEKNKYKFSGITTLNNFEFEPSDVRVHRAWQIGDGKLIPWKDLIQQAPTISLIDCVKGPTCIQWSHTTRTTTHPKSDKSTEQTDEDTVKDADDPHMALYDCIEEGCVQKFLKYGNFVRHLLVEKHHRVIEKYSLADTAMKTYQSKLEKVDDRQMVCFHSFGTVYIRQKSISTYT</sequence>
<evidence type="ECO:0000313" key="5">
    <source>
        <dbReference type="EMBL" id="CAF4455733.1"/>
    </source>
</evidence>
<dbReference type="Proteomes" id="UP000663829">
    <property type="component" value="Unassembled WGS sequence"/>
</dbReference>
<protein>
    <recommendedName>
        <fullName evidence="3">C2H2-type domain-containing protein</fullName>
    </recommendedName>
</protein>
<keyword evidence="1" id="KW-0175">Coiled coil</keyword>
<keyword evidence="6" id="KW-1185">Reference proteome</keyword>
<evidence type="ECO:0000259" key="3">
    <source>
        <dbReference type="PROSITE" id="PS00028"/>
    </source>
</evidence>
<name>A0A815ZR25_9BILA</name>
<dbReference type="Proteomes" id="UP000681722">
    <property type="component" value="Unassembled WGS sequence"/>
</dbReference>
<feature type="compositionally biased region" description="Basic and acidic residues" evidence="2">
    <location>
        <begin position="279"/>
        <end position="293"/>
    </location>
</feature>
<dbReference type="PANTHER" id="PTHR33845:SF1">
    <property type="entry name" value="C2H2-TYPE DOMAIN-CONTAINING PROTEIN"/>
    <property type="match status" value="1"/>
</dbReference>
<evidence type="ECO:0000256" key="1">
    <source>
        <dbReference type="SAM" id="Coils"/>
    </source>
</evidence>
<accession>A0A815ZR25</accession>
<feature type="region of interest" description="Disordered" evidence="2">
    <location>
        <begin position="272"/>
        <end position="293"/>
    </location>
</feature>